<evidence type="ECO:0000256" key="8">
    <source>
        <dbReference type="RuleBase" id="RU363041"/>
    </source>
</evidence>
<evidence type="ECO:0000256" key="7">
    <source>
        <dbReference type="ARBA" id="ARBA00023136"/>
    </source>
</evidence>
<dbReference type="InterPro" id="IPR052017">
    <property type="entry name" value="TSUP"/>
</dbReference>
<keyword evidence="4 8" id="KW-1003">Cell membrane</keyword>
<feature type="transmembrane region" description="Helical" evidence="8">
    <location>
        <begin position="160"/>
        <end position="178"/>
    </location>
</feature>
<feature type="transmembrane region" description="Helical" evidence="8">
    <location>
        <begin position="7"/>
        <end position="27"/>
    </location>
</feature>
<feature type="transmembrane region" description="Helical" evidence="8">
    <location>
        <begin position="190"/>
        <end position="209"/>
    </location>
</feature>
<keyword evidence="10" id="KW-1185">Reference proteome</keyword>
<evidence type="ECO:0000256" key="3">
    <source>
        <dbReference type="ARBA" id="ARBA00022448"/>
    </source>
</evidence>
<dbReference type="EMBL" id="CP060822">
    <property type="protein sequence ID" value="QNP28355.1"/>
    <property type="molecule type" value="Genomic_DNA"/>
</dbReference>
<dbReference type="KEGG" id="ccur:IAR63_10480"/>
<keyword evidence="5 8" id="KW-0812">Transmembrane</keyword>
<sequence length="259" mass="28042">MLQNFNLFHNFLLFATSFIAGSLNAVAGGGSFITFPTLIFVGISPITANASNNTALWIASMASAGAYRRNLHIPRKQFLVLCLTSLIGGVIGSVILLYTSPSVFKKLLPYLLLSATLVFTFNNVLQKWLQIQGQKPLDAPTAPLWVLVIAQLAISIYGGFFGAGLGILMLATLSFLGIKNIHSMNAFKAFLGSCINGIAILPFMYAGIIAWNQTILMAIGGSLGGYLSAHYAYKLKPSFVKTIVIITGFSMTTYFFIYR</sequence>
<dbReference type="Proteomes" id="UP000516013">
    <property type="component" value="Chromosome"/>
</dbReference>
<evidence type="ECO:0000256" key="5">
    <source>
        <dbReference type="ARBA" id="ARBA00022692"/>
    </source>
</evidence>
<dbReference type="PANTHER" id="PTHR30269:SF0">
    <property type="entry name" value="MEMBRANE TRANSPORTER PROTEIN YFCA-RELATED"/>
    <property type="match status" value="1"/>
</dbReference>
<reference evidence="9 10" key="1">
    <citation type="submission" date="2020-08" db="EMBL/GenBank/DDBJ databases">
        <title>Complete genome sequence of Raphidiopsis curvispora isolated from drinking water reservoir in South Korea.</title>
        <authorList>
            <person name="Jeong J."/>
        </authorList>
    </citation>
    <scope>NUCLEOTIDE SEQUENCE [LARGE SCALE GENOMIC DNA]</scope>
    <source>
        <strain evidence="9 10">GIHE-G1</strain>
    </source>
</reference>
<evidence type="ECO:0000256" key="2">
    <source>
        <dbReference type="ARBA" id="ARBA00009142"/>
    </source>
</evidence>
<dbReference type="AlphaFoldDB" id="A0A7H0EX39"/>
<organism evidence="9 10">
    <name type="scientific">Cylindrospermopsis curvispora GIHE-G1</name>
    <dbReference type="NCBI Taxonomy" id="2666332"/>
    <lineage>
        <taxon>Bacteria</taxon>
        <taxon>Bacillati</taxon>
        <taxon>Cyanobacteriota</taxon>
        <taxon>Cyanophyceae</taxon>
        <taxon>Nostocales</taxon>
        <taxon>Aphanizomenonaceae</taxon>
        <taxon>Cylindrospermopsis</taxon>
    </lineage>
</organism>
<name>A0A7H0EX39_9CYAN</name>
<keyword evidence="3" id="KW-0813">Transport</keyword>
<evidence type="ECO:0000313" key="10">
    <source>
        <dbReference type="Proteomes" id="UP000516013"/>
    </source>
</evidence>
<dbReference type="Pfam" id="PF01925">
    <property type="entry name" value="TauE"/>
    <property type="match status" value="1"/>
</dbReference>
<keyword evidence="6 8" id="KW-1133">Transmembrane helix</keyword>
<feature type="transmembrane region" description="Helical" evidence="8">
    <location>
        <begin position="239"/>
        <end position="257"/>
    </location>
</feature>
<feature type="transmembrane region" description="Helical" evidence="8">
    <location>
        <begin position="78"/>
        <end position="101"/>
    </location>
</feature>
<comment type="similarity">
    <text evidence="2 8">Belongs to the 4-toluene sulfonate uptake permease (TSUP) (TC 2.A.102) family.</text>
</comment>
<evidence type="ECO:0000256" key="6">
    <source>
        <dbReference type="ARBA" id="ARBA00022989"/>
    </source>
</evidence>
<accession>A0A7H0EX39</accession>
<dbReference type="GO" id="GO:0005886">
    <property type="term" value="C:plasma membrane"/>
    <property type="evidence" value="ECO:0007669"/>
    <property type="project" value="UniProtKB-SubCell"/>
</dbReference>
<feature type="transmembrane region" description="Helical" evidence="8">
    <location>
        <begin position="33"/>
        <end position="58"/>
    </location>
</feature>
<keyword evidence="7 8" id="KW-0472">Membrane</keyword>
<evidence type="ECO:0000256" key="4">
    <source>
        <dbReference type="ARBA" id="ARBA00022475"/>
    </source>
</evidence>
<comment type="subcellular location">
    <subcellularLocation>
        <location evidence="1 8">Cell membrane</location>
        <topology evidence="1 8">Multi-pass membrane protein</topology>
    </subcellularLocation>
</comment>
<dbReference type="PANTHER" id="PTHR30269">
    <property type="entry name" value="TRANSMEMBRANE PROTEIN YFCA"/>
    <property type="match status" value="1"/>
</dbReference>
<protein>
    <recommendedName>
        <fullName evidence="8">Probable membrane transporter protein</fullName>
    </recommendedName>
</protein>
<dbReference type="InterPro" id="IPR002781">
    <property type="entry name" value="TM_pro_TauE-like"/>
</dbReference>
<evidence type="ECO:0000256" key="1">
    <source>
        <dbReference type="ARBA" id="ARBA00004651"/>
    </source>
</evidence>
<evidence type="ECO:0000313" key="9">
    <source>
        <dbReference type="EMBL" id="QNP28355.1"/>
    </source>
</evidence>
<gene>
    <name evidence="9" type="ORF">IAR63_10480</name>
</gene>
<proteinExistence type="inferred from homology"/>
<dbReference type="RefSeq" id="WP_096547247.1">
    <property type="nucleotide sequence ID" value="NZ_CP060822.1"/>
</dbReference>